<dbReference type="eggNOG" id="ENOG502QYH5">
    <property type="taxonomic scope" value="Eukaryota"/>
</dbReference>
<evidence type="ECO:0000256" key="1">
    <source>
        <dbReference type="SAM" id="MobiDB-lite"/>
    </source>
</evidence>
<evidence type="ECO:0000259" key="2">
    <source>
        <dbReference type="Pfam" id="PF20710"/>
    </source>
</evidence>
<sequence>MDSAAATTRDVLSGRDQGVQRHGGNLKYRHLVHVNKAFYSQCPCQDKVKISRGIVLAIRELGGRFLELDERTSVYSDIGDKKAIEKTSQALREGQTKLHPQIDEEEKRSGLATAQRSYSAEGYFGYSVQVLESLYEIEKEAGRRSVDGGGVGQQKPQAKVVEPTNPQIAAAMGQFEGMNKATPPSPARETLYAGEVERDSRFTIGSLSGLTRMRDSVNGEKSVMDLSCLFSRPSMGLFLNDLVNNSNTDRKTIESVLTSEIIDLIHMSEPQLE</sequence>
<comment type="caution">
    <text evidence="3">The sequence shown here is derived from an EMBL/GenBank/DDBJ whole genome shotgun (WGS) entry which is preliminary data.</text>
</comment>
<accession>K0S8H7</accession>
<dbReference type="AlphaFoldDB" id="K0S8H7"/>
<proteinExistence type="predicted"/>
<keyword evidence="4" id="KW-1185">Reference proteome</keyword>
<dbReference type="Pfam" id="PF20710">
    <property type="entry name" value="DUF6824"/>
    <property type="match status" value="1"/>
</dbReference>
<dbReference type="OrthoDB" id="46262at2759"/>
<organism evidence="3 4">
    <name type="scientific">Thalassiosira oceanica</name>
    <name type="common">Marine diatom</name>
    <dbReference type="NCBI Taxonomy" id="159749"/>
    <lineage>
        <taxon>Eukaryota</taxon>
        <taxon>Sar</taxon>
        <taxon>Stramenopiles</taxon>
        <taxon>Ochrophyta</taxon>
        <taxon>Bacillariophyta</taxon>
        <taxon>Coscinodiscophyceae</taxon>
        <taxon>Thalassiosirophycidae</taxon>
        <taxon>Thalassiosirales</taxon>
        <taxon>Thalassiosiraceae</taxon>
        <taxon>Thalassiosira</taxon>
    </lineage>
</organism>
<dbReference type="InterPro" id="IPR049227">
    <property type="entry name" value="DUF6824"/>
</dbReference>
<protein>
    <recommendedName>
        <fullName evidence="2">DUF6824 domain-containing protein</fullName>
    </recommendedName>
</protein>
<gene>
    <name evidence="3" type="ORF">THAOC_22814</name>
</gene>
<evidence type="ECO:0000313" key="3">
    <source>
        <dbReference type="EMBL" id="EJK57171.1"/>
    </source>
</evidence>
<name>K0S8H7_THAOC</name>
<feature type="region of interest" description="Disordered" evidence="1">
    <location>
        <begin position="91"/>
        <end position="110"/>
    </location>
</feature>
<feature type="non-terminal residue" evidence="3">
    <location>
        <position position="273"/>
    </location>
</feature>
<feature type="domain" description="DUF6824" evidence="2">
    <location>
        <begin position="10"/>
        <end position="93"/>
    </location>
</feature>
<evidence type="ECO:0000313" key="4">
    <source>
        <dbReference type="Proteomes" id="UP000266841"/>
    </source>
</evidence>
<dbReference type="Proteomes" id="UP000266841">
    <property type="component" value="Unassembled WGS sequence"/>
</dbReference>
<feature type="compositionally biased region" description="Basic and acidic residues" evidence="1">
    <location>
        <begin position="94"/>
        <end position="109"/>
    </location>
</feature>
<reference evidence="3 4" key="1">
    <citation type="journal article" date="2012" name="Genome Biol.">
        <title>Genome and low-iron response of an oceanic diatom adapted to chronic iron limitation.</title>
        <authorList>
            <person name="Lommer M."/>
            <person name="Specht M."/>
            <person name="Roy A.S."/>
            <person name="Kraemer L."/>
            <person name="Andreson R."/>
            <person name="Gutowska M.A."/>
            <person name="Wolf J."/>
            <person name="Bergner S.V."/>
            <person name="Schilhabel M.B."/>
            <person name="Klostermeier U.C."/>
            <person name="Beiko R.G."/>
            <person name="Rosenstiel P."/>
            <person name="Hippler M."/>
            <person name="Laroche J."/>
        </authorList>
    </citation>
    <scope>NUCLEOTIDE SEQUENCE [LARGE SCALE GENOMIC DNA]</scope>
    <source>
        <strain evidence="3 4">CCMP1005</strain>
    </source>
</reference>
<dbReference type="EMBL" id="AGNL01029235">
    <property type="protein sequence ID" value="EJK57171.1"/>
    <property type="molecule type" value="Genomic_DNA"/>
</dbReference>